<comment type="catalytic activity">
    <reaction evidence="10">
        <text>tRNA(Ile) + L-isoleucine + ATP = L-isoleucyl-tRNA(Ile) + AMP + diphosphate</text>
        <dbReference type="Rhea" id="RHEA:11060"/>
        <dbReference type="Rhea" id="RHEA-COMP:9666"/>
        <dbReference type="Rhea" id="RHEA-COMP:9695"/>
        <dbReference type="ChEBI" id="CHEBI:30616"/>
        <dbReference type="ChEBI" id="CHEBI:33019"/>
        <dbReference type="ChEBI" id="CHEBI:58045"/>
        <dbReference type="ChEBI" id="CHEBI:78442"/>
        <dbReference type="ChEBI" id="CHEBI:78528"/>
        <dbReference type="ChEBI" id="CHEBI:456215"/>
        <dbReference type="EC" id="6.1.1.5"/>
    </reaction>
</comment>
<dbReference type="AlphaFoldDB" id="A0AAN9V512"/>
<dbReference type="PANTHER" id="PTHR42765">
    <property type="entry name" value="SOLEUCYL-TRNA SYNTHETASE"/>
    <property type="match status" value="1"/>
</dbReference>
<evidence type="ECO:0000256" key="2">
    <source>
        <dbReference type="ARBA" id="ARBA00005594"/>
    </source>
</evidence>
<keyword evidence="7 11" id="KW-0648">Protein biosynthesis</keyword>
<keyword evidence="5 11" id="KW-0547">Nucleotide-binding</keyword>
<evidence type="ECO:0000256" key="10">
    <source>
        <dbReference type="ARBA" id="ARBA00048359"/>
    </source>
</evidence>
<dbReference type="InterPro" id="IPR009008">
    <property type="entry name" value="Val/Leu/Ile-tRNA-synth_edit"/>
</dbReference>
<evidence type="ECO:0000256" key="6">
    <source>
        <dbReference type="ARBA" id="ARBA00022840"/>
    </source>
</evidence>
<comment type="subcellular location">
    <subcellularLocation>
        <location evidence="1">Mitochondrion</location>
    </subcellularLocation>
</comment>
<dbReference type="Pfam" id="PF00133">
    <property type="entry name" value="tRNA-synt_1"/>
    <property type="match status" value="1"/>
</dbReference>
<dbReference type="InterPro" id="IPR002301">
    <property type="entry name" value="Ile-tRNA-ligase"/>
</dbReference>
<evidence type="ECO:0000259" key="13">
    <source>
        <dbReference type="Pfam" id="PF08264"/>
    </source>
</evidence>
<dbReference type="GO" id="GO:0004822">
    <property type="term" value="F:isoleucine-tRNA ligase activity"/>
    <property type="evidence" value="ECO:0007669"/>
    <property type="project" value="UniProtKB-EC"/>
</dbReference>
<accession>A0AAN9V512</accession>
<dbReference type="PANTHER" id="PTHR42765:SF1">
    <property type="entry name" value="ISOLEUCINE--TRNA LIGASE, MITOCHONDRIAL"/>
    <property type="match status" value="1"/>
</dbReference>
<dbReference type="InterPro" id="IPR002300">
    <property type="entry name" value="aa-tRNA-synth_Ia"/>
</dbReference>
<name>A0AAN9V512_9ORTH</name>
<feature type="domain" description="Methionyl/Valyl/Leucyl/Isoleucyl-tRNA synthetase anticodon-binding" evidence="13">
    <location>
        <begin position="740"/>
        <end position="871"/>
    </location>
</feature>
<dbReference type="GO" id="GO:0006428">
    <property type="term" value="P:isoleucyl-tRNA aminoacylation"/>
    <property type="evidence" value="ECO:0007669"/>
    <property type="project" value="InterPro"/>
</dbReference>
<dbReference type="SUPFAM" id="SSF47323">
    <property type="entry name" value="Anticodon-binding domain of a subclass of class I aminoacyl-tRNA synthetases"/>
    <property type="match status" value="1"/>
</dbReference>
<comment type="caution">
    <text evidence="14">The sequence shown here is derived from an EMBL/GenBank/DDBJ whole genome shotgun (WGS) entry which is preliminary data.</text>
</comment>
<evidence type="ECO:0000256" key="5">
    <source>
        <dbReference type="ARBA" id="ARBA00022741"/>
    </source>
</evidence>
<reference evidence="14 15" key="1">
    <citation type="submission" date="2024-03" db="EMBL/GenBank/DDBJ databases">
        <title>The genome assembly and annotation of the cricket Gryllus longicercus Weissman &amp; Gray.</title>
        <authorList>
            <person name="Szrajer S."/>
            <person name="Gray D."/>
            <person name="Ylla G."/>
        </authorList>
    </citation>
    <scope>NUCLEOTIDE SEQUENCE [LARGE SCALE GENOMIC DNA]</scope>
    <source>
        <strain evidence="14">DAG 2021-001</strain>
        <tissue evidence="14">Whole body minus gut</tissue>
    </source>
</reference>
<gene>
    <name evidence="14" type="ORF">R5R35_005944</name>
</gene>
<evidence type="ECO:0000256" key="11">
    <source>
        <dbReference type="RuleBase" id="RU363035"/>
    </source>
</evidence>
<dbReference type="FunFam" id="3.40.50.620:FF:000111">
    <property type="entry name" value="Mitochondrial isoleucyl-tRNA synthetase"/>
    <property type="match status" value="1"/>
</dbReference>
<dbReference type="Proteomes" id="UP001378592">
    <property type="component" value="Unassembled WGS sequence"/>
</dbReference>
<dbReference type="SUPFAM" id="SSF52374">
    <property type="entry name" value="Nucleotidylyl transferase"/>
    <property type="match status" value="1"/>
</dbReference>
<evidence type="ECO:0000259" key="12">
    <source>
        <dbReference type="Pfam" id="PF00133"/>
    </source>
</evidence>
<dbReference type="EC" id="6.1.1.5" evidence="3"/>
<dbReference type="Pfam" id="PF08264">
    <property type="entry name" value="Anticodon_1"/>
    <property type="match status" value="1"/>
</dbReference>
<protein>
    <recommendedName>
        <fullName evidence="3">isoleucine--tRNA ligase</fullName>
        <ecNumber evidence="3">6.1.1.5</ecNumber>
    </recommendedName>
    <alternativeName>
        <fullName evidence="9">Isoleucyl-tRNA synthetase</fullName>
    </alternativeName>
</protein>
<sequence>MLKNIGQMRKPLFSTSYFRKVASRCQCGVVEIPQKNLSPKQKFTHTVLLPKTSFPLRVNAAKRVESDNYIYETCKFAELYQWQREHLRGPEFVLHDGPPYANGKLHMGHAINKILKDITIRQKLLQGFRIHYVPGWDCHGLPIELKAITEENEIVKSDPLEIRSKAREIVKKAINDQLEAFKAWGVMANWNECYFTLNIDYIKNQLNQFLILYNKGLIYRDLKPIFWSPSSRTALAEAELEYNPQHVSKSVILGLHIVQSPNLQVPAEAASDKIKALVWTTTPWTLPANQAVCFNPSISYCLGKIEGFDGQIYLLAEECVAAVEMKLGKQLQILKTFSGELLKNVQYCHPVNVNKQLPFLPGSHVTSEIGTGLVHTAPAHGPDDFVIALQHQIPLVNLVDENGCYTVEAGTDLEGLSVLKEGNTKVLEKLKSHIIHLENYVHSYPCDWRTKQPVIVKASYQWFIDTDALKAKALELLKDITVYPSQPQSHSALISQIEKRPYWCISRQRIWGAPIPVLYKKMDGTPVVSRALIDHYNKLLEENGADFWWVLPKEKIAPDYLLEDHGISSSDVEKGKDILDIWFDSGLSWSYVLGNEKVADMYLEGVDQYTGWFQSSLMISVGLRGKTPYKSLFVHGFAVDEKGHKMSKSIGNVIDPEEIRKGKGGKDVKKKSAFGTDTLRWWVASHASQVDNVPVSQSIMEASSAEVHKIRIVLRFLLGALSDYSSSNDSHSFRNFFSLDLWMLDKLRKFETEIFESYNLYQYKRVCKIITNFITNEVSAIYCHITKDRLYCRKKDDVYRQSCQFVIKNILETVSRGVAPVLPYLIEEVYLHYPCKAVEQFFYSKSHPKIPEHWHFPDAVSRVETALKAKAVIDKMSSCNTLQLSAIVTGSGNEFLNLKELADHNELNELLQVSHSEVMEGTSALQIKIEPTSGKLCVRCRQYTSQFEDKLCHRCEEVLKEVAL</sequence>
<dbReference type="NCBIfam" id="TIGR00392">
    <property type="entry name" value="ileS"/>
    <property type="match status" value="1"/>
</dbReference>
<evidence type="ECO:0000256" key="3">
    <source>
        <dbReference type="ARBA" id="ARBA00013165"/>
    </source>
</evidence>
<evidence type="ECO:0000256" key="1">
    <source>
        <dbReference type="ARBA" id="ARBA00004173"/>
    </source>
</evidence>
<evidence type="ECO:0000313" key="14">
    <source>
        <dbReference type="EMBL" id="KAK7790577.1"/>
    </source>
</evidence>
<dbReference type="Gene3D" id="3.90.740.10">
    <property type="entry name" value="Valyl/Leucyl/Isoleucyl-tRNA synthetase, editing domain"/>
    <property type="match status" value="1"/>
</dbReference>
<dbReference type="InterPro" id="IPR001412">
    <property type="entry name" value="aa-tRNA-synth_I_CS"/>
</dbReference>
<dbReference type="InterPro" id="IPR014729">
    <property type="entry name" value="Rossmann-like_a/b/a_fold"/>
</dbReference>
<comment type="similarity">
    <text evidence="2 11">Belongs to the class-I aminoacyl-tRNA synthetase family.</text>
</comment>
<evidence type="ECO:0000256" key="8">
    <source>
        <dbReference type="ARBA" id="ARBA00023146"/>
    </source>
</evidence>
<evidence type="ECO:0000256" key="7">
    <source>
        <dbReference type="ARBA" id="ARBA00022917"/>
    </source>
</evidence>
<proteinExistence type="inferred from homology"/>
<dbReference type="CDD" id="cd07960">
    <property type="entry name" value="Anticodon_Ia_Ile_BEm"/>
    <property type="match status" value="1"/>
</dbReference>
<evidence type="ECO:0000256" key="4">
    <source>
        <dbReference type="ARBA" id="ARBA00022598"/>
    </source>
</evidence>
<evidence type="ECO:0000313" key="15">
    <source>
        <dbReference type="Proteomes" id="UP001378592"/>
    </source>
</evidence>
<dbReference type="PROSITE" id="PS00178">
    <property type="entry name" value="AA_TRNA_LIGASE_I"/>
    <property type="match status" value="1"/>
</dbReference>
<dbReference type="GO" id="GO:0005524">
    <property type="term" value="F:ATP binding"/>
    <property type="evidence" value="ECO:0007669"/>
    <property type="project" value="UniProtKB-KW"/>
</dbReference>
<dbReference type="InterPro" id="IPR050081">
    <property type="entry name" value="Ile-tRNA_ligase"/>
</dbReference>
<dbReference type="GO" id="GO:0002161">
    <property type="term" value="F:aminoacyl-tRNA deacylase activity"/>
    <property type="evidence" value="ECO:0007669"/>
    <property type="project" value="InterPro"/>
</dbReference>
<dbReference type="InterPro" id="IPR033708">
    <property type="entry name" value="Anticodon_Ile_BEm"/>
</dbReference>
<keyword evidence="15" id="KW-1185">Reference proteome</keyword>
<dbReference type="Gene3D" id="3.40.50.620">
    <property type="entry name" value="HUPs"/>
    <property type="match status" value="2"/>
</dbReference>
<dbReference type="FunFam" id="3.90.740.10:FF:000009">
    <property type="entry name" value="Isoleucyl-tRNA synthetase 2, mitochondrial"/>
    <property type="match status" value="1"/>
</dbReference>
<dbReference type="EMBL" id="JAZDUA010000611">
    <property type="protein sequence ID" value="KAK7790577.1"/>
    <property type="molecule type" value="Genomic_DNA"/>
</dbReference>
<evidence type="ECO:0000256" key="9">
    <source>
        <dbReference type="ARBA" id="ARBA00032665"/>
    </source>
</evidence>
<dbReference type="GO" id="GO:0005739">
    <property type="term" value="C:mitochondrion"/>
    <property type="evidence" value="ECO:0007669"/>
    <property type="project" value="UniProtKB-SubCell"/>
</dbReference>
<dbReference type="Gene3D" id="1.10.10.830">
    <property type="entry name" value="Ile-tRNA synthetase CP2 domain-like"/>
    <property type="match status" value="1"/>
</dbReference>
<dbReference type="Gene3D" id="1.10.730.20">
    <property type="match status" value="1"/>
</dbReference>
<dbReference type="GO" id="GO:0032543">
    <property type="term" value="P:mitochondrial translation"/>
    <property type="evidence" value="ECO:0007669"/>
    <property type="project" value="TreeGrafter"/>
</dbReference>
<dbReference type="GO" id="GO:0000049">
    <property type="term" value="F:tRNA binding"/>
    <property type="evidence" value="ECO:0007669"/>
    <property type="project" value="InterPro"/>
</dbReference>
<keyword evidence="4 11" id="KW-0436">Ligase</keyword>
<dbReference type="InterPro" id="IPR009080">
    <property type="entry name" value="tRNAsynth_Ia_anticodon-bd"/>
</dbReference>
<feature type="domain" description="Aminoacyl-tRNA synthetase class Ia" evidence="12">
    <location>
        <begin position="78"/>
        <end position="692"/>
    </location>
</feature>
<keyword evidence="6 11" id="KW-0067">ATP-binding</keyword>
<dbReference type="SUPFAM" id="SSF50677">
    <property type="entry name" value="ValRS/IleRS/LeuRS editing domain"/>
    <property type="match status" value="1"/>
</dbReference>
<organism evidence="14 15">
    <name type="scientific">Gryllus longicercus</name>
    <dbReference type="NCBI Taxonomy" id="2509291"/>
    <lineage>
        <taxon>Eukaryota</taxon>
        <taxon>Metazoa</taxon>
        <taxon>Ecdysozoa</taxon>
        <taxon>Arthropoda</taxon>
        <taxon>Hexapoda</taxon>
        <taxon>Insecta</taxon>
        <taxon>Pterygota</taxon>
        <taxon>Neoptera</taxon>
        <taxon>Polyneoptera</taxon>
        <taxon>Orthoptera</taxon>
        <taxon>Ensifera</taxon>
        <taxon>Gryllidea</taxon>
        <taxon>Grylloidea</taxon>
        <taxon>Gryllidae</taxon>
        <taxon>Gryllinae</taxon>
        <taxon>Gryllus</taxon>
    </lineage>
</organism>
<dbReference type="PRINTS" id="PR00984">
    <property type="entry name" value="TRNASYNTHILE"/>
</dbReference>
<keyword evidence="8 11" id="KW-0030">Aminoacyl-tRNA synthetase</keyword>
<dbReference type="InterPro" id="IPR013155">
    <property type="entry name" value="M/V/L/I-tRNA-synth_anticd-bd"/>
</dbReference>